<evidence type="ECO:0000256" key="14">
    <source>
        <dbReference type="ARBA" id="ARBA00047883"/>
    </source>
</evidence>
<protein>
    <recommendedName>
        <fullName evidence="15">Thiamine phosphate synthase/TenI domain-containing protein</fullName>
    </recommendedName>
</protein>
<dbReference type="RefSeq" id="XP_003018908.1">
    <property type="nucleotide sequence ID" value="XM_003018862.1"/>
</dbReference>
<dbReference type="GO" id="GO:0009229">
    <property type="term" value="P:thiamine diphosphate biosynthetic process"/>
    <property type="evidence" value="ECO:0007669"/>
    <property type="project" value="UniProtKB-UniPathway"/>
</dbReference>
<evidence type="ECO:0000256" key="13">
    <source>
        <dbReference type="ARBA" id="ARBA00047851"/>
    </source>
</evidence>
<evidence type="ECO:0000259" key="15">
    <source>
        <dbReference type="Pfam" id="PF02581"/>
    </source>
</evidence>
<dbReference type="PANTHER" id="PTHR20857">
    <property type="entry name" value="THIAMINE-PHOSPHATE PYROPHOSPHORYLASE"/>
    <property type="match status" value="1"/>
</dbReference>
<keyword evidence="6" id="KW-0479">Metal-binding</keyword>
<evidence type="ECO:0000313" key="17">
    <source>
        <dbReference type="Proteomes" id="UP000008383"/>
    </source>
</evidence>
<sequence>SIRISGYIFFSQIFPPPPPFHAYIHTLDPSFRYLTGFTLLPGNILKMPVNLSLYLVTDSTPKILGDRDLCSVVEQAVQGGVTIVQYRDKHSDTKELIKTAAKLHDITLNHGIPLIINDRVDVALAVGAEGVHLGQDDMSRIFLYSPSFNCVFMLMNLVDIAVARKMLPKGTIIGVTVSSVEEAQAAVESGADYLGIGTVYATPTEAKDSDSKTNTKSIIGTAGVKRILNCVASLNPRVGTVAIGGINLDNVQRIIYQSQDTKKGLEGVAIVSAIMAAENPRATAALFLDKVSKNPAFATIPISPRENEEELLLGKVDGLVRKVATVHPLCHNMINYVVANFAANVALAIGASPIMSGYGLEAPDLAKNKGSLLINMGTLNSESLDNYMQAIRAYNEAGNPVVLDPVGAAATQLRRQSVKTLMQGGYFDLIKGNESEIGYIYGHTGNQIGVDSGPSTLDIKEKAMLVRDLALREILLCQQANNLFTGCIVLLTGPTDYLSDGARTIAIHNGHPLLGQVTGTGCVIGTVTSAFLAVERQDKLLAVLSALLMFEVAAERAVVSGVKGPGSFVPALLDELYSLKTQATESKSASIDTLKKAAKVNFIHF</sequence>
<dbReference type="NCBIfam" id="NF006830">
    <property type="entry name" value="PRK09355.1"/>
    <property type="match status" value="1"/>
</dbReference>
<dbReference type="EMBL" id="ACYE01000410">
    <property type="protein sequence ID" value="EFE38263.1"/>
    <property type="molecule type" value="Genomic_DNA"/>
</dbReference>
<dbReference type="GeneID" id="9582065"/>
<dbReference type="OrthoDB" id="4994at2759"/>
<keyword evidence="7" id="KW-0547">Nucleotide-binding</keyword>
<comment type="catalytic activity">
    <reaction evidence="13">
        <text>2-(2-carboxy-4-methylthiazol-5-yl)ethyl phosphate + 4-amino-2-methyl-5-(diphosphooxymethyl)pyrimidine + 2 H(+) = thiamine phosphate + CO2 + diphosphate</text>
        <dbReference type="Rhea" id="RHEA:47848"/>
        <dbReference type="ChEBI" id="CHEBI:15378"/>
        <dbReference type="ChEBI" id="CHEBI:16526"/>
        <dbReference type="ChEBI" id="CHEBI:33019"/>
        <dbReference type="ChEBI" id="CHEBI:37575"/>
        <dbReference type="ChEBI" id="CHEBI:57841"/>
        <dbReference type="ChEBI" id="CHEBI:62890"/>
        <dbReference type="EC" id="2.5.1.3"/>
    </reaction>
</comment>
<dbReference type="UniPathway" id="UPA00060">
    <property type="reaction ID" value="UER00139"/>
</dbReference>
<evidence type="ECO:0000256" key="4">
    <source>
        <dbReference type="ARBA" id="ARBA00005165"/>
    </source>
</evidence>
<dbReference type="CDD" id="cd01170">
    <property type="entry name" value="THZ_kinase"/>
    <property type="match status" value="1"/>
</dbReference>
<accession>D4DIR6</accession>
<comment type="cofactor">
    <cofactor evidence="2">
        <name>Mg(2+)</name>
        <dbReference type="ChEBI" id="CHEBI:18420"/>
    </cofactor>
</comment>
<dbReference type="Pfam" id="PF02110">
    <property type="entry name" value="HK"/>
    <property type="match status" value="1"/>
</dbReference>
<dbReference type="InterPro" id="IPR029056">
    <property type="entry name" value="Ribokinase-like"/>
</dbReference>
<dbReference type="GO" id="GO:0009228">
    <property type="term" value="P:thiamine biosynthetic process"/>
    <property type="evidence" value="ECO:0007669"/>
    <property type="project" value="UniProtKB-KW"/>
</dbReference>
<dbReference type="HAMAP" id="MF_00228">
    <property type="entry name" value="Thz_kinase"/>
    <property type="match status" value="1"/>
</dbReference>
<dbReference type="HOGENOM" id="CLU_019943_1_1_1"/>
<dbReference type="Pfam" id="PF02581">
    <property type="entry name" value="TMP-TENI"/>
    <property type="match status" value="2"/>
</dbReference>
<dbReference type="InterPro" id="IPR000417">
    <property type="entry name" value="Hyethyz_kinase"/>
</dbReference>
<dbReference type="PANTHER" id="PTHR20857:SF23">
    <property type="entry name" value="THIAMINE BIOSYNTHETIC BIFUNCTIONAL ENZYME"/>
    <property type="match status" value="1"/>
</dbReference>
<dbReference type="InterPro" id="IPR022998">
    <property type="entry name" value="ThiamineP_synth_TenI"/>
</dbReference>
<feature type="domain" description="Thiamine phosphate synthase/TenI" evidence="15">
    <location>
        <begin position="53"/>
        <end position="139"/>
    </location>
</feature>
<evidence type="ECO:0000256" key="6">
    <source>
        <dbReference type="ARBA" id="ARBA00022723"/>
    </source>
</evidence>
<dbReference type="InterPro" id="IPR013785">
    <property type="entry name" value="Aldolase_TIM"/>
</dbReference>
<proteinExistence type="inferred from homology"/>
<dbReference type="GO" id="GO:0005524">
    <property type="term" value="F:ATP binding"/>
    <property type="evidence" value="ECO:0007669"/>
    <property type="project" value="UniProtKB-KW"/>
</dbReference>
<keyword evidence="10" id="KW-0460">Magnesium</keyword>
<dbReference type="HAMAP" id="MF_00097">
    <property type="entry name" value="TMP_synthase"/>
    <property type="match status" value="1"/>
</dbReference>
<dbReference type="GO" id="GO:0000287">
    <property type="term" value="F:magnesium ion binding"/>
    <property type="evidence" value="ECO:0007669"/>
    <property type="project" value="InterPro"/>
</dbReference>
<evidence type="ECO:0000256" key="9">
    <source>
        <dbReference type="ARBA" id="ARBA00022840"/>
    </source>
</evidence>
<dbReference type="SUPFAM" id="SSF51391">
    <property type="entry name" value="Thiamin phosphate synthase"/>
    <property type="match status" value="1"/>
</dbReference>
<gene>
    <name evidence="16" type="ORF">TRV_07077</name>
</gene>
<organism evidence="16 17">
    <name type="scientific">Trichophyton verrucosum (strain HKI 0517)</name>
    <dbReference type="NCBI Taxonomy" id="663202"/>
    <lineage>
        <taxon>Eukaryota</taxon>
        <taxon>Fungi</taxon>
        <taxon>Dikarya</taxon>
        <taxon>Ascomycota</taxon>
        <taxon>Pezizomycotina</taxon>
        <taxon>Eurotiomycetes</taxon>
        <taxon>Eurotiomycetidae</taxon>
        <taxon>Onygenales</taxon>
        <taxon>Arthrodermataceae</taxon>
        <taxon>Trichophyton</taxon>
    </lineage>
</organism>
<keyword evidence="5" id="KW-0808">Transferase</keyword>
<comment type="catalytic activity">
    <reaction evidence="14">
        <text>2-[(2R,5Z)-2-carboxy-4-methylthiazol-5(2H)-ylidene]ethyl phosphate + 4-amino-2-methyl-5-(diphosphooxymethyl)pyrimidine + 2 H(+) = thiamine phosphate + CO2 + diphosphate</text>
        <dbReference type="Rhea" id="RHEA:47844"/>
        <dbReference type="ChEBI" id="CHEBI:15378"/>
        <dbReference type="ChEBI" id="CHEBI:16526"/>
        <dbReference type="ChEBI" id="CHEBI:33019"/>
        <dbReference type="ChEBI" id="CHEBI:37575"/>
        <dbReference type="ChEBI" id="CHEBI:57841"/>
        <dbReference type="ChEBI" id="CHEBI:62899"/>
        <dbReference type="EC" id="2.5.1.3"/>
    </reaction>
</comment>
<evidence type="ECO:0000256" key="1">
    <source>
        <dbReference type="ARBA" id="ARBA00001771"/>
    </source>
</evidence>
<dbReference type="InterPro" id="IPR036206">
    <property type="entry name" value="ThiamineP_synth_sf"/>
</dbReference>
<evidence type="ECO:0000256" key="8">
    <source>
        <dbReference type="ARBA" id="ARBA00022777"/>
    </source>
</evidence>
<dbReference type="Proteomes" id="UP000008383">
    <property type="component" value="Unassembled WGS sequence"/>
</dbReference>
<dbReference type="Gene3D" id="3.40.1190.20">
    <property type="match status" value="1"/>
</dbReference>
<evidence type="ECO:0000256" key="11">
    <source>
        <dbReference type="ARBA" id="ARBA00022977"/>
    </source>
</evidence>
<keyword evidence="8" id="KW-0418">Kinase</keyword>
<evidence type="ECO:0000256" key="7">
    <source>
        <dbReference type="ARBA" id="ARBA00022741"/>
    </source>
</evidence>
<dbReference type="PRINTS" id="PR01099">
    <property type="entry name" value="HYETHTZKNASE"/>
</dbReference>
<keyword evidence="17" id="KW-1185">Reference proteome</keyword>
<evidence type="ECO:0000256" key="10">
    <source>
        <dbReference type="ARBA" id="ARBA00022842"/>
    </source>
</evidence>
<comment type="pathway">
    <text evidence="3">Cofactor biosynthesis; thiamine diphosphate biosynthesis; 4-methyl-5-(2-phosphoethyl)-thiazole from 5-(2-hydroxyethyl)-4-methylthiazole: step 1/1.</text>
</comment>
<dbReference type="AlphaFoldDB" id="D4DIR6"/>
<dbReference type="SUPFAM" id="SSF53613">
    <property type="entry name" value="Ribokinase-like"/>
    <property type="match status" value="1"/>
</dbReference>
<comment type="caution">
    <text evidence="16">The sequence shown here is derived from an EMBL/GenBank/DDBJ whole genome shotgun (WGS) entry which is preliminary data.</text>
</comment>
<keyword evidence="9" id="KW-0067">ATP-binding</keyword>
<keyword evidence="11" id="KW-0784">Thiamine biosynthesis</keyword>
<dbReference type="Gene3D" id="3.20.20.70">
    <property type="entry name" value="Aldolase class I"/>
    <property type="match status" value="1"/>
</dbReference>
<dbReference type="KEGG" id="tve:TRV_07077"/>
<comment type="catalytic activity">
    <reaction evidence="12">
        <text>4-methyl-5-(2-phosphooxyethyl)-thiazole + 4-amino-2-methyl-5-(diphosphooxymethyl)pyrimidine + H(+) = thiamine phosphate + diphosphate</text>
        <dbReference type="Rhea" id="RHEA:22328"/>
        <dbReference type="ChEBI" id="CHEBI:15378"/>
        <dbReference type="ChEBI" id="CHEBI:33019"/>
        <dbReference type="ChEBI" id="CHEBI:37575"/>
        <dbReference type="ChEBI" id="CHEBI:57841"/>
        <dbReference type="ChEBI" id="CHEBI:58296"/>
        <dbReference type="EC" id="2.5.1.3"/>
    </reaction>
</comment>
<comment type="pathway">
    <text evidence="4">Cofactor biosynthesis; thiamine diphosphate biosynthesis; thiamine phosphate from 4-amino-2-methyl-5-diphosphomethylpyrimidine and 4-methyl-5-(2-phosphoethyl)-thiazole: step 1/1.</text>
</comment>
<evidence type="ECO:0000256" key="3">
    <source>
        <dbReference type="ARBA" id="ARBA00004868"/>
    </source>
</evidence>
<dbReference type="InterPro" id="IPR034291">
    <property type="entry name" value="TMP_synthase"/>
</dbReference>
<feature type="non-terminal residue" evidence="16">
    <location>
        <position position="1"/>
    </location>
</feature>
<reference evidence="17" key="1">
    <citation type="journal article" date="2011" name="Genome Biol.">
        <title>Comparative and functional genomics provide insights into the pathogenicity of dermatophytic fungi.</title>
        <authorList>
            <person name="Burmester A."/>
            <person name="Shelest E."/>
            <person name="Gloeckner G."/>
            <person name="Heddergott C."/>
            <person name="Schindler S."/>
            <person name="Staib P."/>
            <person name="Heidel A."/>
            <person name="Felder M."/>
            <person name="Petzold A."/>
            <person name="Szafranski K."/>
            <person name="Feuermann M."/>
            <person name="Pedruzzi I."/>
            <person name="Priebe S."/>
            <person name="Groth M."/>
            <person name="Winkler R."/>
            <person name="Li W."/>
            <person name="Kniemeyer O."/>
            <person name="Schroeckh V."/>
            <person name="Hertweck C."/>
            <person name="Hube B."/>
            <person name="White T.C."/>
            <person name="Platzer M."/>
            <person name="Guthke R."/>
            <person name="Heitman J."/>
            <person name="Woestemeyer J."/>
            <person name="Zipfel P.F."/>
            <person name="Monod M."/>
            <person name="Brakhage A.A."/>
        </authorList>
    </citation>
    <scope>NUCLEOTIDE SEQUENCE [LARGE SCALE GENOMIC DNA]</scope>
    <source>
        <strain evidence="17">HKI 0517</strain>
    </source>
</reference>
<dbReference type="CDD" id="cd00564">
    <property type="entry name" value="TMP_TenI"/>
    <property type="match status" value="1"/>
</dbReference>
<dbReference type="GO" id="GO:0004417">
    <property type="term" value="F:hydroxyethylthiazole kinase activity"/>
    <property type="evidence" value="ECO:0007669"/>
    <property type="project" value="UniProtKB-EC"/>
</dbReference>
<dbReference type="GO" id="GO:0004789">
    <property type="term" value="F:thiamine-phosphate diphosphorylase activity"/>
    <property type="evidence" value="ECO:0007669"/>
    <property type="project" value="UniProtKB-EC"/>
</dbReference>
<evidence type="ECO:0000256" key="12">
    <source>
        <dbReference type="ARBA" id="ARBA00047334"/>
    </source>
</evidence>
<comment type="catalytic activity">
    <reaction evidence="1">
        <text>5-(2-hydroxyethyl)-4-methylthiazole + ATP = 4-methyl-5-(2-phosphooxyethyl)-thiazole + ADP + H(+)</text>
        <dbReference type="Rhea" id="RHEA:24212"/>
        <dbReference type="ChEBI" id="CHEBI:15378"/>
        <dbReference type="ChEBI" id="CHEBI:17957"/>
        <dbReference type="ChEBI" id="CHEBI:30616"/>
        <dbReference type="ChEBI" id="CHEBI:58296"/>
        <dbReference type="ChEBI" id="CHEBI:456216"/>
        <dbReference type="EC" id="2.7.1.50"/>
    </reaction>
</comment>
<feature type="domain" description="Thiamine phosphate synthase/TenI" evidence="15">
    <location>
        <begin position="159"/>
        <end position="274"/>
    </location>
</feature>
<name>D4DIR6_TRIVH</name>
<evidence type="ECO:0000256" key="5">
    <source>
        <dbReference type="ARBA" id="ARBA00022679"/>
    </source>
</evidence>
<evidence type="ECO:0000256" key="2">
    <source>
        <dbReference type="ARBA" id="ARBA00001946"/>
    </source>
</evidence>
<evidence type="ECO:0000313" key="16">
    <source>
        <dbReference type="EMBL" id="EFE38263.1"/>
    </source>
</evidence>
<dbReference type="GO" id="GO:0005737">
    <property type="term" value="C:cytoplasm"/>
    <property type="evidence" value="ECO:0007669"/>
    <property type="project" value="TreeGrafter"/>
</dbReference>